<protein>
    <recommendedName>
        <fullName evidence="3">Bacteriocin</fullName>
    </recommendedName>
</protein>
<comment type="caution">
    <text evidence="1">The sequence shown here is derived from an EMBL/GenBank/DDBJ whole genome shotgun (WGS) entry which is preliminary data.</text>
</comment>
<dbReference type="Proteomes" id="UP001501758">
    <property type="component" value="Unassembled WGS sequence"/>
</dbReference>
<organism evidence="1 2">
    <name type="scientific">Aquimarina litoralis</name>
    <dbReference type="NCBI Taxonomy" id="584605"/>
    <lineage>
        <taxon>Bacteria</taxon>
        <taxon>Pseudomonadati</taxon>
        <taxon>Bacteroidota</taxon>
        <taxon>Flavobacteriia</taxon>
        <taxon>Flavobacteriales</taxon>
        <taxon>Flavobacteriaceae</taxon>
        <taxon>Aquimarina</taxon>
    </lineage>
</organism>
<name>A0ABP3UI89_9FLAO</name>
<reference evidence="2" key="1">
    <citation type="journal article" date="2019" name="Int. J. Syst. Evol. Microbiol.">
        <title>The Global Catalogue of Microorganisms (GCM) 10K type strain sequencing project: providing services to taxonomists for standard genome sequencing and annotation.</title>
        <authorList>
            <consortium name="The Broad Institute Genomics Platform"/>
            <consortium name="The Broad Institute Genome Sequencing Center for Infectious Disease"/>
            <person name="Wu L."/>
            <person name="Ma J."/>
        </authorList>
    </citation>
    <scope>NUCLEOTIDE SEQUENCE [LARGE SCALE GENOMIC DNA]</scope>
    <source>
        <strain evidence="2">JCM 15974</strain>
    </source>
</reference>
<gene>
    <name evidence="1" type="ORF">GCM10009430_42530</name>
</gene>
<evidence type="ECO:0000313" key="1">
    <source>
        <dbReference type="EMBL" id="GAA0730906.1"/>
    </source>
</evidence>
<accession>A0ABP3UI89</accession>
<dbReference type="EMBL" id="BAAAGE010000005">
    <property type="protein sequence ID" value="GAA0730906.1"/>
    <property type="molecule type" value="Genomic_DNA"/>
</dbReference>
<proteinExistence type="predicted"/>
<evidence type="ECO:0008006" key="3">
    <source>
        <dbReference type="Google" id="ProtNLM"/>
    </source>
</evidence>
<evidence type="ECO:0000313" key="2">
    <source>
        <dbReference type="Proteomes" id="UP001501758"/>
    </source>
</evidence>
<sequence>MLKSILNLSQVSIISKKNQSTIQGGFVGGDCLVEPGDCEAKGGFLFNCVCIDRDTGLPT</sequence>
<keyword evidence="2" id="KW-1185">Reference proteome</keyword>
<dbReference type="RefSeq" id="WP_343914265.1">
    <property type="nucleotide sequence ID" value="NZ_BAAAGE010000005.1"/>
</dbReference>